<gene>
    <name evidence="5" type="primary">arsC</name>
    <name evidence="5" type="ORF">HQN79_06230</name>
</gene>
<dbReference type="GO" id="GO:0008794">
    <property type="term" value="F:arsenate reductase (glutaredoxin) activity"/>
    <property type="evidence" value="ECO:0007669"/>
    <property type="project" value="UniProtKB-UniRule"/>
</dbReference>
<evidence type="ECO:0000313" key="5">
    <source>
        <dbReference type="EMBL" id="QKI89185.1"/>
    </source>
</evidence>
<keyword evidence="6" id="KW-1185">Reference proteome</keyword>
<dbReference type="RefSeq" id="WP_173285084.1">
    <property type="nucleotide sequence ID" value="NZ_CP054020.1"/>
</dbReference>
<dbReference type="InterPro" id="IPR006660">
    <property type="entry name" value="Arsenate_reductase-like"/>
</dbReference>
<reference evidence="5 6" key="1">
    <citation type="submission" date="2020-05" db="EMBL/GenBank/DDBJ databases">
        <title>Thiomicrorhabdus sediminis sp.nov. and Thiomicrorhabdus xiamenensis sp.nov., novel sulfur-oxidizing bacteria isolated from coastal sediment.</title>
        <authorList>
            <person name="Liu X."/>
        </authorList>
    </citation>
    <scope>NUCLEOTIDE SEQUENCE [LARGE SCALE GENOMIC DNA]</scope>
    <source>
        <strain evidence="5 6">G2</strain>
    </source>
</reference>
<evidence type="ECO:0000256" key="3">
    <source>
        <dbReference type="PROSITE-ProRule" id="PRU01282"/>
    </source>
</evidence>
<evidence type="ECO:0000256" key="4">
    <source>
        <dbReference type="RuleBase" id="RU362029"/>
    </source>
</evidence>
<organism evidence="5 6">
    <name type="scientific">Thiomicrorhabdus xiamenensis</name>
    <dbReference type="NCBI Taxonomy" id="2739063"/>
    <lineage>
        <taxon>Bacteria</taxon>
        <taxon>Pseudomonadati</taxon>
        <taxon>Pseudomonadota</taxon>
        <taxon>Gammaproteobacteria</taxon>
        <taxon>Thiotrichales</taxon>
        <taxon>Piscirickettsiaceae</taxon>
        <taxon>Thiomicrorhabdus</taxon>
    </lineage>
</organism>
<dbReference type="Gene3D" id="3.40.30.10">
    <property type="entry name" value="Glutaredoxin"/>
    <property type="match status" value="1"/>
</dbReference>
<proteinExistence type="inferred from homology"/>
<dbReference type="InterPro" id="IPR006659">
    <property type="entry name" value="Arsenate_reductase"/>
</dbReference>
<dbReference type="Proteomes" id="UP000504724">
    <property type="component" value="Chromosome"/>
</dbReference>
<accession>A0A7D4T108</accession>
<name>A0A7D4T108_9GAMM</name>
<dbReference type="AlphaFoldDB" id="A0A7D4T108"/>
<dbReference type="Pfam" id="PF03960">
    <property type="entry name" value="ArsC"/>
    <property type="match status" value="1"/>
</dbReference>
<comment type="similarity">
    <text evidence="1 3 4">Belongs to the ArsC family.</text>
</comment>
<evidence type="ECO:0000256" key="2">
    <source>
        <dbReference type="ARBA" id="ARBA00023002"/>
    </source>
</evidence>
<dbReference type="SUPFAM" id="SSF52833">
    <property type="entry name" value="Thioredoxin-like"/>
    <property type="match status" value="1"/>
</dbReference>
<keyword evidence="2 4" id="KW-0560">Oxidoreductase</keyword>
<dbReference type="EC" id="1.20.4.1" evidence="4"/>
<sequence>MSKIEIYHNPRCSKSRGALEILKSKFTDNEIQEIRYLDNPPSKERLAEICSMLACRPFEIIRTGEALFKELGLTKDDNKTDQEWLQILIDNPKLIERPIIVYRNRAVIGRPPEKVNELIA</sequence>
<dbReference type="InterPro" id="IPR036249">
    <property type="entry name" value="Thioredoxin-like_sf"/>
</dbReference>
<dbReference type="PANTHER" id="PTHR30041">
    <property type="entry name" value="ARSENATE REDUCTASE"/>
    <property type="match status" value="1"/>
</dbReference>
<dbReference type="KEGG" id="txa:HQN79_06230"/>
<evidence type="ECO:0000313" key="6">
    <source>
        <dbReference type="Proteomes" id="UP000504724"/>
    </source>
</evidence>
<comment type="catalytic activity">
    <reaction evidence="4">
        <text>[glutaredoxin]-dithiol + arsenate + glutathione + H(+) = glutathionyl-S-S-[glutaredoxin] + arsenite + H2O</text>
        <dbReference type="Rhea" id="RHEA:22016"/>
        <dbReference type="Rhea" id="RHEA-COMP:10729"/>
        <dbReference type="Rhea" id="RHEA-COMP:17668"/>
        <dbReference type="ChEBI" id="CHEBI:15377"/>
        <dbReference type="ChEBI" id="CHEBI:15378"/>
        <dbReference type="ChEBI" id="CHEBI:29242"/>
        <dbReference type="ChEBI" id="CHEBI:29950"/>
        <dbReference type="ChEBI" id="CHEBI:48597"/>
        <dbReference type="ChEBI" id="CHEBI:57925"/>
        <dbReference type="ChEBI" id="CHEBI:146199"/>
        <dbReference type="EC" id="1.20.4.1"/>
    </reaction>
</comment>
<dbReference type="PROSITE" id="PS51353">
    <property type="entry name" value="ARSC"/>
    <property type="match status" value="1"/>
</dbReference>
<dbReference type="EMBL" id="CP054020">
    <property type="protein sequence ID" value="QKI89185.1"/>
    <property type="molecule type" value="Genomic_DNA"/>
</dbReference>
<dbReference type="CDD" id="cd03034">
    <property type="entry name" value="ArsC_ArsC"/>
    <property type="match status" value="1"/>
</dbReference>
<dbReference type="NCBIfam" id="TIGR00014">
    <property type="entry name" value="arsC"/>
    <property type="match status" value="1"/>
</dbReference>
<evidence type="ECO:0000256" key="1">
    <source>
        <dbReference type="ARBA" id="ARBA00007198"/>
    </source>
</evidence>
<dbReference type="PANTHER" id="PTHR30041:SF4">
    <property type="entry name" value="ARSENATE REDUCTASE"/>
    <property type="match status" value="1"/>
</dbReference>
<protein>
    <recommendedName>
        <fullName evidence="4">Arsenate reductase</fullName>
        <ecNumber evidence="4">1.20.4.1</ecNumber>
    </recommendedName>
</protein>